<dbReference type="Gramene" id="rna-AYBTSS11_LOCUS22511">
    <property type="protein sequence ID" value="CAJ1969915.1"/>
    <property type="gene ID" value="gene-AYBTSS11_LOCUS22511"/>
</dbReference>
<dbReference type="AlphaFoldDB" id="A0AA86SQD9"/>
<feature type="region of interest" description="Disordered" evidence="1">
    <location>
        <begin position="78"/>
        <end position="98"/>
    </location>
</feature>
<dbReference type="EMBL" id="OY731404">
    <property type="protein sequence ID" value="CAJ1969915.1"/>
    <property type="molecule type" value="Genomic_DNA"/>
</dbReference>
<dbReference type="PANTHER" id="PTHR36378">
    <property type="entry name" value="COTTON FIBER PROTEIN"/>
    <property type="match status" value="1"/>
</dbReference>
<feature type="region of interest" description="Disordered" evidence="1">
    <location>
        <begin position="1"/>
        <end position="37"/>
    </location>
</feature>
<evidence type="ECO:0000313" key="2">
    <source>
        <dbReference type="EMBL" id="CAJ1969915.1"/>
    </source>
</evidence>
<evidence type="ECO:0000256" key="1">
    <source>
        <dbReference type="SAM" id="MobiDB-lite"/>
    </source>
</evidence>
<dbReference type="Proteomes" id="UP001189624">
    <property type="component" value="Chromosome 7"/>
</dbReference>
<gene>
    <name evidence="2" type="ORF">AYBTSS11_LOCUS22511</name>
</gene>
<organism evidence="2 3">
    <name type="scientific">Sphenostylis stenocarpa</name>
    <dbReference type="NCBI Taxonomy" id="92480"/>
    <lineage>
        <taxon>Eukaryota</taxon>
        <taxon>Viridiplantae</taxon>
        <taxon>Streptophyta</taxon>
        <taxon>Embryophyta</taxon>
        <taxon>Tracheophyta</taxon>
        <taxon>Spermatophyta</taxon>
        <taxon>Magnoliopsida</taxon>
        <taxon>eudicotyledons</taxon>
        <taxon>Gunneridae</taxon>
        <taxon>Pentapetalae</taxon>
        <taxon>rosids</taxon>
        <taxon>fabids</taxon>
        <taxon>Fabales</taxon>
        <taxon>Fabaceae</taxon>
        <taxon>Papilionoideae</taxon>
        <taxon>50 kb inversion clade</taxon>
        <taxon>NPAAA clade</taxon>
        <taxon>indigoferoid/millettioid clade</taxon>
        <taxon>Phaseoleae</taxon>
        <taxon>Sphenostylis</taxon>
    </lineage>
</organism>
<dbReference type="PANTHER" id="PTHR36378:SF1">
    <property type="entry name" value="COTTON FIBER PROTEIN"/>
    <property type="match status" value="1"/>
</dbReference>
<feature type="region of interest" description="Disordered" evidence="1">
    <location>
        <begin position="148"/>
        <end position="171"/>
    </location>
</feature>
<reference evidence="2" key="1">
    <citation type="submission" date="2023-10" db="EMBL/GenBank/DDBJ databases">
        <authorList>
            <person name="Domelevo Entfellner J.-B."/>
        </authorList>
    </citation>
    <scope>NUCLEOTIDE SEQUENCE</scope>
</reference>
<name>A0AA86SQD9_9FABA</name>
<keyword evidence="3" id="KW-1185">Reference proteome</keyword>
<feature type="compositionally biased region" description="Polar residues" evidence="1">
    <location>
        <begin position="1"/>
        <end position="22"/>
    </location>
</feature>
<evidence type="ECO:0000313" key="3">
    <source>
        <dbReference type="Proteomes" id="UP001189624"/>
    </source>
</evidence>
<dbReference type="InterPro" id="IPR008480">
    <property type="entry name" value="DUF761_pln"/>
</dbReference>
<accession>A0AA86SQD9</accession>
<proteinExistence type="predicted"/>
<sequence>MEPATGNSMVISIDQKTISPHEQSNDKLTRSSAKKGKRARNIFKVALFMMRGRSKSKLVVSEESKSVWRRILGSMRPLHLQNDQSPPHDNNTNMPQSKPTITSSRFANGVVDSGDDAFDSASEFTNSPSPCSSCYASAVGLDELVQEENEKEGVEEMNSDDGNSDGEGDEMIDAKAEEFIAHFYHQMRLERFDDVDRHYQEISMRSLGL</sequence>
<feature type="compositionally biased region" description="Polar residues" evidence="1">
    <location>
        <begin position="81"/>
        <end position="98"/>
    </location>
</feature>
<protein>
    <submittedName>
        <fullName evidence="2">Uncharacterized protein</fullName>
    </submittedName>
</protein>
<dbReference type="Pfam" id="PF05553">
    <property type="entry name" value="DUF761"/>
    <property type="match status" value="1"/>
</dbReference>